<dbReference type="InterPro" id="IPR001245">
    <property type="entry name" value="Ser-Thr/Tyr_kinase_cat_dom"/>
</dbReference>
<dbReference type="InterPro" id="IPR000719">
    <property type="entry name" value="Prot_kinase_dom"/>
</dbReference>
<dbReference type="Proteomes" id="UP000266861">
    <property type="component" value="Unassembled WGS sequence"/>
</dbReference>
<sequence>MIEYTDPILLKRPNKLCRTKTSDIYSIGILLWEISSKKMPYKSKFRDELDLIIYVLWENREDPIIGTPQNYINIYQDCWNQNPDQRPNIRKVIQDLNHINLQNIAKYIRIIEPFVPLISAVTLEISEIIAVYETVQYNKKICNSLMNRINASEATMKTLLGSQTENEKNFLSSLQVYQKFEHSSSIKDIFGSLVNDFDAVMTKLHFIMAISNDKQRWMDQFSLKSDIADMDKVIYIPIQF</sequence>
<comment type="caution">
    <text evidence="2">The sequence shown here is derived from an EMBL/GenBank/DDBJ whole genome shotgun (WGS) entry which is preliminary data.</text>
</comment>
<name>A0A397IXI9_9GLOM</name>
<reference evidence="2 3" key="1">
    <citation type="submission" date="2018-08" db="EMBL/GenBank/DDBJ databases">
        <title>Genome and evolution of the arbuscular mycorrhizal fungus Diversispora epigaea (formerly Glomus versiforme) and its bacterial endosymbionts.</title>
        <authorList>
            <person name="Sun X."/>
            <person name="Fei Z."/>
            <person name="Harrison M."/>
        </authorList>
    </citation>
    <scope>NUCLEOTIDE SEQUENCE [LARGE SCALE GENOMIC DNA]</scope>
    <source>
        <strain evidence="2 3">IT104</strain>
    </source>
</reference>
<dbReference type="PANTHER" id="PTHR44329:SF293">
    <property type="entry name" value="MITOGEN-ACTIVATED PROTEIN KINASE KINASE KINASE"/>
    <property type="match status" value="1"/>
</dbReference>
<gene>
    <name evidence="2" type="ORF">Glove_132g136</name>
</gene>
<dbReference type="InterPro" id="IPR011009">
    <property type="entry name" value="Kinase-like_dom_sf"/>
</dbReference>
<dbReference type="SUPFAM" id="SSF56112">
    <property type="entry name" value="Protein kinase-like (PK-like)"/>
    <property type="match status" value="1"/>
</dbReference>
<dbReference type="PROSITE" id="PS50011">
    <property type="entry name" value="PROTEIN_KINASE_DOM"/>
    <property type="match status" value="1"/>
</dbReference>
<keyword evidence="3" id="KW-1185">Reference proteome</keyword>
<dbReference type="Gene3D" id="1.20.930.20">
    <property type="entry name" value="Adaptor protein Cbl, N-terminal domain"/>
    <property type="match status" value="1"/>
</dbReference>
<protein>
    <recommendedName>
        <fullName evidence="1">Protein kinase domain-containing protein</fullName>
    </recommendedName>
</protein>
<evidence type="ECO:0000259" key="1">
    <source>
        <dbReference type="PROSITE" id="PS50011"/>
    </source>
</evidence>
<dbReference type="Pfam" id="PF07714">
    <property type="entry name" value="PK_Tyr_Ser-Thr"/>
    <property type="match status" value="1"/>
</dbReference>
<dbReference type="InterPro" id="IPR036537">
    <property type="entry name" value="Adaptor_Cbl_N_dom_sf"/>
</dbReference>
<dbReference type="PANTHER" id="PTHR44329">
    <property type="entry name" value="SERINE/THREONINE-PROTEIN KINASE TNNI3K-RELATED"/>
    <property type="match status" value="1"/>
</dbReference>
<dbReference type="GO" id="GO:0005524">
    <property type="term" value="F:ATP binding"/>
    <property type="evidence" value="ECO:0007669"/>
    <property type="project" value="InterPro"/>
</dbReference>
<evidence type="ECO:0000313" key="2">
    <source>
        <dbReference type="EMBL" id="RHZ80739.1"/>
    </source>
</evidence>
<evidence type="ECO:0000313" key="3">
    <source>
        <dbReference type="Proteomes" id="UP000266861"/>
    </source>
</evidence>
<dbReference type="Gene3D" id="1.10.510.10">
    <property type="entry name" value="Transferase(Phosphotransferase) domain 1"/>
    <property type="match status" value="1"/>
</dbReference>
<proteinExistence type="predicted"/>
<accession>A0A397IXI9</accession>
<dbReference type="CDD" id="cd21037">
    <property type="entry name" value="MLKL_NTD"/>
    <property type="match status" value="1"/>
</dbReference>
<dbReference type="InterPro" id="IPR059179">
    <property type="entry name" value="MLKL-like_MCAfunc"/>
</dbReference>
<dbReference type="InterPro" id="IPR051681">
    <property type="entry name" value="Ser/Thr_Kinases-Pseudokinases"/>
</dbReference>
<feature type="domain" description="Protein kinase" evidence="1">
    <location>
        <begin position="1"/>
        <end position="101"/>
    </location>
</feature>
<dbReference type="STRING" id="1348612.A0A397IXI9"/>
<dbReference type="GO" id="GO:0004674">
    <property type="term" value="F:protein serine/threonine kinase activity"/>
    <property type="evidence" value="ECO:0007669"/>
    <property type="project" value="TreeGrafter"/>
</dbReference>
<dbReference type="OrthoDB" id="10261027at2759"/>
<dbReference type="EMBL" id="PQFF01000123">
    <property type="protein sequence ID" value="RHZ80739.1"/>
    <property type="molecule type" value="Genomic_DNA"/>
</dbReference>
<dbReference type="AlphaFoldDB" id="A0A397IXI9"/>
<dbReference type="GO" id="GO:0007166">
    <property type="term" value="P:cell surface receptor signaling pathway"/>
    <property type="evidence" value="ECO:0007669"/>
    <property type="project" value="InterPro"/>
</dbReference>
<organism evidence="2 3">
    <name type="scientific">Diversispora epigaea</name>
    <dbReference type="NCBI Taxonomy" id="1348612"/>
    <lineage>
        <taxon>Eukaryota</taxon>
        <taxon>Fungi</taxon>
        <taxon>Fungi incertae sedis</taxon>
        <taxon>Mucoromycota</taxon>
        <taxon>Glomeromycotina</taxon>
        <taxon>Glomeromycetes</taxon>
        <taxon>Diversisporales</taxon>
        <taxon>Diversisporaceae</taxon>
        <taxon>Diversispora</taxon>
    </lineage>
</organism>